<evidence type="ECO:0000313" key="1">
    <source>
        <dbReference type="EMBL" id="KQH75583.1"/>
    </source>
</evidence>
<accession>A0A0Q2M6S4</accession>
<gene>
    <name evidence="1" type="ORF">AO501_25230</name>
</gene>
<reference evidence="1 2" key="1">
    <citation type="submission" date="2015-10" db="EMBL/GenBank/DDBJ databases">
        <title>Mycobacterium gordonae draft genome assembly.</title>
        <authorList>
            <person name="Ustinova V."/>
            <person name="Smirnova T."/>
            <person name="Blagodatskikh K."/>
            <person name="Varlamov D."/>
            <person name="Larionova E."/>
            <person name="Chernousova L."/>
        </authorList>
    </citation>
    <scope>NUCLEOTIDE SEQUENCE [LARGE SCALE GENOMIC DNA]</scope>
    <source>
        <strain evidence="1 2">CTRI 14-8773</strain>
    </source>
</reference>
<evidence type="ECO:0000313" key="2">
    <source>
        <dbReference type="Proteomes" id="UP000051677"/>
    </source>
</evidence>
<dbReference type="EMBL" id="LKTM01000372">
    <property type="protein sequence ID" value="KQH75583.1"/>
    <property type="molecule type" value="Genomic_DNA"/>
</dbReference>
<name>A0A0Q2M6S4_MYCGO</name>
<organism evidence="1 2">
    <name type="scientific">Mycobacterium gordonae</name>
    <dbReference type="NCBI Taxonomy" id="1778"/>
    <lineage>
        <taxon>Bacteria</taxon>
        <taxon>Bacillati</taxon>
        <taxon>Actinomycetota</taxon>
        <taxon>Actinomycetes</taxon>
        <taxon>Mycobacteriales</taxon>
        <taxon>Mycobacteriaceae</taxon>
        <taxon>Mycobacterium</taxon>
    </lineage>
</organism>
<protein>
    <submittedName>
        <fullName evidence="1">Uncharacterized protein</fullName>
    </submittedName>
</protein>
<dbReference type="RefSeq" id="WP_055581437.1">
    <property type="nucleotide sequence ID" value="NZ_LKTM01000372.1"/>
</dbReference>
<dbReference type="AlphaFoldDB" id="A0A0Q2M6S4"/>
<dbReference type="Proteomes" id="UP000051677">
    <property type="component" value="Unassembled WGS sequence"/>
</dbReference>
<comment type="caution">
    <text evidence="1">The sequence shown here is derived from an EMBL/GenBank/DDBJ whole genome shotgun (WGS) entry which is preliminary data.</text>
</comment>
<proteinExistence type="predicted"/>
<sequence length="133" mass="14468">MADRPKLAGHVRIGDHELLVDGEPFPWYVAPDVTVTDTGHPGVPWFVNVEILPILAGGTGPVLDITCHGDRSSPVIGDRPFPWFVSKESSPVIGDRPFPWFVSKDGYQVVGAKPCPVLKLAFLAEQVEDARTP</sequence>